<feature type="region of interest" description="Disordered" evidence="1">
    <location>
        <begin position="463"/>
        <end position="568"/>
    </location>
</feature>
<feature type="region of interest" description="Disordered" evidence="1">
    <location>
        <begin position="149"/>
        <end position="228"/>
    </location>
</feature>
<proteinExistence type="predicted"/>
<evidence type="ECO:0000256" key="1">
    <source>
        <dbReference type="SAM" id="MobiDB-lite"/>
    </source>
</evidence>
<evidence type="ECO:0000313" key="2">
    <source>
        <dbReference type="EMBL" id="KAG5468311.1"/>
    </source>
</evidence>
<feature type="region of interest" description="Disordered" evidence="1">
    <location>
        <begin position="392"/>
        <end position="412"/>
    </location>
</feature>
<sequence length="568" mass="61837">MASEPYPHAFADDIIAFHQHHHDALKGTFAPDVHGNLPRHQRSEIAELNPASFHLPAAEALRSSPYCTPQWTEFSECLREVVSPPFPDADSHHIAESSAEPLFRSSSATPSSPSYAVVKRLADLSQASDVDPAAVVATLREAERVLQAPASTSAHRHGAHCSSPTAAEHTTAKRHSPAGHLRTTSPASSAASAAHHKGDARSQQRPHSHHEHHQHRRHLHRPSNRSRTFVPDRVATATQSGTAFGCHTSSPWGWPAPAHAFSSSFAPPLLGSVERDLPASCNGARSMSPWEAGAIDPAMRWYEVYYSWMLYYQQLYGAQLQQQQQQRSRPEKRQSRHRAYCGHTASHAASARPDVLAGAQNDTGEVHLQQRSRAAARASGCSVAEEDGSGAVGASAPVMAQPTRHPCPMSTRGPRAPIYASRAAQPVHETTEKGGDEVAQLRAELRRLEEKFALFFYRAAEGKRDETRAPTSGDCSMRHSATASAPSASIEAPQLARPLAAAAPRAPGTRWHGDRGHDSRTSQRGSVAPADTWQALSERQRNATASSMPRLRTSRASQLHRFPRQQPH</sequence>
<evidence type="ECO:0000313" key="3">
    <source>
        <dbReference type="Proteomes" id="UP000673552"/>
    </source>
</evidence>
<dbReference type="OrthoDB" id="267590at2759"/>
<organism evidence="2 3">
    <name type="scientific">Leishmania martiniquensis</name>
    <dbReference type="NCBI Taxonomy" id="1580590"/>
    <lineage>
        <taxon>Eukaryota</taxon>
        <taxon>Discoba</taxon>
        <taxon>Euglenozoa</taxon>
        <taxon>Kinetoplastea</taxon>
        <taxon>Metakinetoplastina</taxon>
        <taxon>Trypanosomatida</taxon>
        <taxon>Trypanosomatidae</taxon>
        <taxon>Leishmaniinae</taxon>
        <taxon>Leishmania</taxon>
    </lineage>
</organism>
<comment type="caution">
    <text evidence="2">The sequence shown here is derived from an EMBL/GenBank/DDBJ whole genome shotgun (WGS) entry which is preliminary data.</text>
</comment>
<reference evidence="2 3" key="1">
    <citation type="submission" date="2021-03" db="EMBL/GenBank/DDBJ databases">
        <title>Leishmania (Mundinia) martiniquensis Genome sequencing and assembly.</title>
        <authorList>
            <person name="Almutairi H."/>
            <person name="Gatherer D."/>
        </authorList>
    </citation>
    <scope>NUCLEOTIDE SEQUENCE [LARGE SCALE GENOMIC DNA]</scope>
    <source>
        <strain evidence="2">LSCM1</strain>
    </source>
</reference>
<gene>
    <name evidence="2" type="ORF">LSCM1_02291</name>
</gene>
<feature type="compositionally biased region" description="Low complexity" evidence="1">
    <location>
        <begin position="492"/>
        <end position="507"/>
    </location>
</feature>
<accession>A0A836H005</accession>
<feature type="compositionally biased region" description="Polar residues" evidence="1">
    <location>
        <begin position="469"/>
        <end position="487"/>
    </location>
</feature>
<dbReference type="AlphaFoldDB" id="A0A836H005"/>
<dbReference type="GeneID" id="92512386"/>
<dbReference type="KEGG" id="lmat:92512386"/>
<dbReference type="Proteomes" id="UP000673552">
    <property type="component" value="Chromosome 34"/>
</dbReference>
<dbReference type="EMBL" id="JAFEUZ010000034">
    <property type="protein sequence ID" value="KAG5468311.1"/>
    <property type="molecule type" value="Genomic_DNA"/>
</dbReference>
<dbReference type="RefSeq" id="XP_067175249.1">
    <property type="nucleotide sequence ID" value="XM_067319874.1"/>
</dbReference>
<protein>
    <submittedName>
        <fullName evidence="2">Uncharacterized protein</fullName>
    </submittedName>
</protein>
<name>A0A836H005_9TRYP</name>
<feature type="compositionally biased region" description="Basic residues" evidence="1">
    <location>
        <begin position="204"/>
        <end position="224"/>
    </location>
</feature>
<keyword evidence="3" id="KW-1185">Reference proteome</keyword>
<feature type="compositionally biased region" description="Polar residues" evidence="1">
    <location>
        <begin position="534"/>
        <end position="547"/>
    </location>
</feature>
<feature type="compositionally biased region" description="Basic and acidic residues" evidence="1">
    <location>
        <begin position="511"/>
        <end position="521"/>
    </location>
</feature>